<keyword evidence="2" id="KW-1185">Reference proteome</keyword>
<dbReference type="EMBL" id="OX465083">
    <property type="protein sequence ID" value="CAI9294683.1"/>
    <property type="molecule type" value="Genomic_DNA"/>
</dbReference>
<dbReference type="Proteomes" id="UP001177003">
    <property type="component" value="Chromosome 7"/>
</dbReference>
<dbReference type="AlphaFoldDB" id="A0AA35ZL59"/>
<reference evidence="1" key="1">
    <citation type="submission" date="2023-04" db="EMBL/GenBank/DDBJ databases">
        <authorList>
            <person name="Vijverberg K."/>
            <person name="Xiong W."/>
            <person name="Schranz E."/>
        </authorList>
    </citation>
    <scope>NUCLEOTIDE SEQUENCE</scope>
</reference>
<sequence>MKARYRGCCCCFLNRRFFHHPSRRQAVDYRCHIVAPSSFAVSGCYWNGRNMLVSVMSVFSMLLSDLMHYLSFLADNGGEPPWRLTMMVVIVNRMCRCEPPAEMPTLQMFTFLMSDPRNFDFLGQIPIEMLEKVQLDNSIVKEDMKLTLLVFNQCVLNIGS</sequence>
<protein>
    <submittedName>
        <fullName evidence="1">Uncharacterized protein</fullName>
    </submittedName>
</protein>
<accession>A0AA35ZL59</accession>
<proteinExistence type="predicted"/>
<evidence type="ECO:0000313" key="2">
    <source>
        <dbReference type="Proteomes" id="UP001177003"/>
    </source>
</evidence>
<gene>
    <name evidence="1" type="ORF">LSALG_LOCUS33655</name>
</gene>
<evidence type="ECO:0000313" key="1">
    <source>
        <dbReference type="EMBL" id="CAI9294683.1"/>
    </source>
</evidence>
<name>A0AA35ZL59_LACSI</name>
<organism evidence="1 2">
    <name type="scientific">Lactuca saligna</name>
    <name type="common">Willowleaf lettuce</name>
    <dbReference type="NCBI Taxonomy" id="75948"/>
    <lineage>
        <taxon>Eukaryota</taxon>
        <taxon>Viridiplantae</taxon>
        <taxon>Streptophyta</taxon>
        <taxon>Embryophyta</taxon>
        <taxon>Tracheophyta</taxon>
        <taxon>Spermatophyta</taxon>
        <taxon>Magnoliopsida</taxon>
        <taxon>eudicotyledons</taxon>
        <taxon>Gunneridae</taxon>
        <taxon>Pentapetalae</taxon>
        <taxon>asterids</taxon>
        <taxon>campanulids</taxon>
        <taxon>Asterales</taxon>
        <taxon>Asteraceae</taxon>
        <taxon>Cichorioideae</taxon>
        <taxon>Cichorieae</taxon>
        <taxon>Lactucinae</taxon>
        <taxon>Lactuca</taxon>
    </lineage>
</organism>